<dbReference type="EMBL" id="MU267659">
    <property type="protein sequence ID" value="KAH7912098.1"/>
    <property type="molecule type" value="Genomic_DNA"/>
</dbReference>
<comment type="caution">
    <text evidence="1">The sequence shown here is derived from an EMBL/GenBank/DDBJ whole genome shotgun (WGS) entry which is preliminary data.</text>
</comment>
<protein>
    <submittedName>
        <fullName evidence="1">Uncharacterized protein</fullName>
    </submittedName>
</protein>
<dbReference type="Proteomes" id="UP000790377">
    <property type="component" value="Unassembled WGS sequence"/>
</dbReference>
<keyword evidence="2" id="KW-1185">Reference proteome</keyword>
<accession>A0ACB8AG04</accession>
<sequence>MSDTLTRVALVTGAAQGIGRAIALRLASDGLDVAIADLPSQKPKLDAVAEEIRSKGRRALALTVDVSVEAQVNEMVQQTASELGGLDVLVANAGRFIARSLIELTLSELDSVYDVNVKGTLLCYQAAGKLMIKQGRGGRIIGACSVAGKKGTIMSCAYASSKAAIRSLTQTFAQEVGKEGITVNAYAPGAIETELMHNAGHEMAERLGMPAGTSFVDLYVAQAAVSRYGSTEDIAGLVSFIASKESSFMTGQTLTMDGGVWMD</sequence>
<organism evidence="1 2">
    <name type="scientific">Hygrophoropsis aurantiaca</name>
    <dbReference type="NCBI Taxonomy" id="72124"/>
    <lineage>
        <taxon>Eukaryota</taxon>
        <taxon>Fungi</taxon>
        <taxon>Dikarya</taxon>
        <taxon>Basidiomycota</taxon>
        <taxon>Agaricomycotina</taxon>
        <taxon>Agaricomycetes</taxon>
        <taxon>Agaricomycetidae</taxon>
        <taxon>Boletales</taxon>
        <taxon>Coniophorineae</taxon>
        <taxon>Hygrophoropsidaceae</taxon>
        <taxon>Hygrophoropsis</taxon>
    </lineage>
</organism>
<gene>
    <name evidence="1" type="ORF">BJ138DRAFT_1149148</name>
</gene>
<evidence type="ECO:0000313" key="1">
    <source>
        <dbReference type="EMBL" id="KAH7912098.1"/>
    </source>
</evidence>
<reference evidence="1" key="1">
    <citation type="journal article" date="2021" name="New Phytol.">
        <title>Evolutionary innovations through gain and loss of genes in the ectomycorrhizal Boletales.</title>
        <authorList>
            <person name="Wu G."/>
            <person name="Miyauchi S."/>
            <person name="Morin E."/>
            <person name="Kuo A."/>
            <person name="Drula E."/>
            <person name="Varga T."/>
            <person name="Kohler A."/>
            <person name="Feng B."/>
            <person name="Cao Y."/>
            <person name="Lipzen A."/>
            <person name="Daum C."/>
            <person name="Hundley H."/>
            <person name="Pangilinan J."/>
            <person name="Johnson J."/>
            <person name="Barry K."/>
            <person name="LaButti K."/>
            <person name="Ng V."/>
            <person name="Ahrendt S."/>
            <person name="Min B."/>
            <person name="Choi I.G."/>
            <person name="Park H."/>
            <person name="Plett J.M."/>
            <person name="Magnuson J."/>
            <person name="Spatafora J.W."/>
            <person name="Nagy L.G."/>
            <person name="Henrissat B."/>
            <person name="Grigoriev I.V."/>
            <person name="Yang Z.L."/>
            <person name="Xu J."/>
            <person name="Martin F.M."/>
        </authorList>
    </citation>
    <scope>NUCLEOTIDE SEQUENCE</scope>
    <source>
        <strain evidence="1">ATCC 28755</strain>
    </source>
</reference>
<name>A0ACB8AG04_9AGAM</name>
<proteinExistence type="predicted"/>
<evidence type="ECO:0000313" key="2">
    <source>
        <dbReference type="Proteomes" id="UP000790377"/>
    </source>
</evidence>